<dbReference type="Gene3D" id="3.30.1360.180">
    <property type="match status" value="1"/>
</dbReference>
<gene>
    <name evidence="1" type="ORF">GPUH_LOCUS5460</name>
</gene>
<evidence type="ECO:0000313" key="2">
    <source>
        <dbReference type="Proteomes" id="UP000271098"/>
    </source>
</evidence>
<dbReference type="OrthoDB" id="415411at2759"/>
<proteinExistence type="predicted"/>
<accession>A0A183D9R7</accession>
<reference evidence="3" key="1">
    <citation type="submission" date="2016-06" db="UniProtKB">
        <authorList>
            <consortium name="WormBaseParasite"/>
        </authorList>
    </citation>
    <scope>IDENTIFICATION</scope>
</reference>
<keyword evidence="2" id="KW-1185">Reference proteome</keyword>
<protein>
    <submittedName>
        <fullName evidence="3">CRISPR-associated endonuclease Cas1</fullName>
    </submittedName>
</protein>
<sequence>MLVVTKLKSTEIGRIVFSLLLDAEAVDEMMSTMRCQKGENYLLYRKDLVPLRFHYAGSSRIGEVVIAGRPGVCIFL</sequence>
<dbReference type="WBParaSite" id="GPUH_0000546501-mRNA-1">
    <property type="protein sequence ID" value="GPUH_0000546501-mRNA-1"/>
    <property type="gene ID" value="GPUH_0000546501"/>
</dbReference>
<dbReference type="Proteomes" id="UP000271098">
    <property type="component" value="Unassembled WGS sequence"/>
</dbReference>
<evidence type="ECO:0000313" key="1">
    <source>
        <dbReference type="EMBL" id="VDK50905.1"/>
    </source>
</evidence>
<dbReference type="SUPFAM" id="SSF53649">
    <property type="entry name" value="Alkaline phosphatase-like"/>
    <property type="match status" value="1"/>
</dbReference>
<dbReference type="EMBL" id="UYRT01011655">
    <property type="protein sequence ID" value="VDK50905.1"/>
    <property type="molecule type" value="Genomic_DNA"/>
</dbReference>
<name>A0A183D9R7_9BILA</name>
<reference evidence="1 2" key="2">
    <citation type="submission" date="2018-11" db="EMBL/GenBank/DDBJ databases">
        <authorList>
            <consortium name="Pathogen Informatics"/>
        </authorList>
    </citation>
    <scope>NUCLEOTIDE SEQUENCE [LARGE SCALE GENOMIC DNA]</scope>
</reference>
<organism evidence="3">
    <name type="scientific">Gongylonema pulchrum</name>
    <dbReference type="NCBI Taxonomy" id="637853"/>
    <lineage>
        <taxon>Eukaryota</taxon>
        <taxon>Metazoa</taxon>
        <taxon>Ecdysozoa</taxon>
        <taxon>Nematoda</taxon>
        <taxon>Chromadorea</taxon>
        <taxon>Rhabditida</taxon>
        <taxon>Spirurina</taxon>
        <taxon>Spiruromorpha</taxon>
        <taxon>Spiruroidea</taxon>
        <taxon>Gongylonematidae</taxon>
        <taxon>Gongylonema</taxon>
    </lineage>
</organism>
<evidence type="ECO:0000313" key="3">
    <source>
        <dbReference type="WBParaSite" id="GPUH_0000546501-mRNA-1"/>
    </source>
</evidence>
<dbReference type="AlphaFoldDB" id="A0A183D9R7"/>
<dbReference type="InterPro" id="IPR017850">
    <property type="entry name" value="Alkaline_phosphatase_core_sf"/>
</dbReference>